<keyword evidence="1" id="KW-1133">Transmembrane helix</keyword>
<evidence type="ECO:0000256" key="1">
    <source>
        <dbReference type="SAM" id="Phobius"/>
    </source>
</evidence>
<keyword evidence="1" id="KW-0472">Membrane</keyword>
<sequence>MKQKDMFVSLSTYLVTILIIFAWLFIFIIDKASLKELFNKNNFEHSKKFLLGLLGFLEEKPAFLDINSWKNALILTFETFVMSVIAISLATLSAFFTVIFAAFNFTNDIVTKKIIILINFYITL</sequence>
<dbReference type="STRING" id="857293.CAAU_0074"/>
<name>G0V3N4_9CLOT</name>
<evidence type="ECO:0000313" key="2">
    <source>
        <dbReference type="EMBL" id="CCC57724.1"/>
    </source>
</evidence>
<keyword evidence="1" id="KW-0812">Transmembrane</keyword>
<proteinExistence type="predicted"/>
<dbReference type="EMBL" id="CAKP01000001">
    <property type="protein sequence ID" value="CCC57724.1"/>
    <property type="molecule type" value="Genomic_DNA"/>
</dbReference>
<keyword evidence="3" id="KW-1185">Reference proteome</keyword>
<feature type="transmembrane region" description="Helical" evidence="1">
    <location>
        <begin position="80"/>
        <end position="103"/>
    </location>
</feature>
<protein>
    <submittedName>
        <fullName evidence="2">Probable phosphonate ABC transporter</fullName>
    </submittedName>
</protein>
<dbReference type="RefSeq" id="WP_008907447.1">
    <property type="nucleotide sequence ID" value="NZ_CAKP01000001.1"/>
</dbReference>
<feature type="transmembrane region" description="Helical" evidence="1">
    <location>
        <begin position="7"/>
        <end position="29"/>
    </location>
</feature>
<organism evidence="2 3">
    <name type="scientific">Caloramator australicus RC3</name>
    <dbReference type="NCBI Taxonomy" id="857293"/>
    <lineage>
        <taxon>Bacteria</taxon>
        <taxon>Bacillati</taxon>
        <taxon>Bacillota</taxon>
        <taxon>Clostridia</taxon>
        <taxon>Eubacteriales</taxon>
        <taxon>Clostridiaceae</taxon>
        <taxon>Caloramator</taxon>
    </lineage>
</organism>
<accession>G0V3N4</accession>
<dbReference type="AlphaFoldDB" id="G0V3N4"/>
<reference evidence="2 3" key="1">
    <citation type="journal article" date="2011" name="J. Bacteriol.">
        <title>Draft genome sequence of Caloramator australicus strain RC3T, a thermoanaerobe from the Great Artesian Basin of Australia.</title>
        <authorList>
            <person name="Ogg C.D."/>
            <person name="Patel B.K.C."/>
        </authorList>
    </citation>
    <scope>NUCLEOTIDE SEQUENCE [LARGE SCALE GENOMIC DNA]</scope>
    <source>
        <strain evidence="2 3">RC3</strain>
    </source>
</reference>
<comment type="caution">
    <text evidence="2">The sequence shown here is derived from an EMBL/GenBank/DDBJ whole genome shotgun (WGS) entry which is preliminary data.</text>
</comment>
<dbReference type="Proteomes" id="UP000007652">
    <property type="component" value="Unassembled WGS sequence"/>
</dbReference>
<gene>
    <name evidence="2" type="ORF">CAAU_0074</name>
</gene>
<evidence type="ECO:0000313" key="3">
    <source>
        <dbReference type="Proteomes" id="UP000007652"/>
    </source>
</evidence>